<feature type="transmembrane region" description="Helical" evidence="1">
    <location>
        <begin position="50"/>
        <end position="76"/>
    </location>
</feature>
<organism evidence="2 3">
    <name type="scientific">Ottowia testudinis</name>
    <dbReference type="NCBI Taxonomy" id="2816950"/>
    <lineage>
        <taxon>Bacteria</taxon>
        <taxon>Pseudomonadati</taxon>
        <taxon>Pseudomonadota</taxon>
        <taxon>Betaproteobacteria</taxon>
        <taxon>Burkholderiales</taxon>
        <taxon>Comamonadaceae</taxon>
        <taxon>Ottowia</taxon>
    </lineage>
</organism>
<evidence type="ECO:0000313" key="2">
    <source>
        <dbReference type="EMBL" id="QTD46080.1"/>
    </source>
</evidence>
<keyword evidence="1" id="KW-0472">Membrane</keyword>
<dbReference type="AlphaFoldDB" id="A0A975H477"/>
<evidence type="ECO:0000313" key="3">
    <source>
        <dbReference type="Proteomes" id="UP000663903"/>
    </source>
</evidence>
<reference evidence="2" key="1">
    <citation type="submission" date="2021-03" db="EMBL/GenBank/DDBJ databases">
        <title>Ottowia sp. 27C isolated from the cloaca of a Giant Asian pond turtle (Heosemys grandis).</title>
        <authorList>
            <person name="Spergser J."/>
            <person name="Busse H.-J."/>
        </authorList>
    </citation>
    <scope>NUCLEOTIDE SEQUENCE</scope>
    <source>
        <strain evidence="2">27C</strain>
    </source>
</reference>
<protein>
    <submittedName>
        <fullName evidence="2">Uncharacterized protein</fullName>
    </submittedName>
</protein>
<name>A0A975H477_9BURK</name>
<keyword evidence="1" id="KW-1133">Transmembrane helix</keyword>
<evidence type="ECO:0000256" key="1">
    <source>
        <dbReference type="SAM" id="Phobius"/>
    </source>
</evidence>
<dbReference type="EMBL" id="CP071796">
    <property type="protein sequence ID" value="QTD46080.1"/>
    <property type="molecule type" value="Genomic_DNA"/>
</dbReference>
<dbReference type="KEGG" id="otd:J1M35_03985"/>
<proteinExistence type="predicted"/>
<keyword evidence="3" id="KW-1185">Reference proteome</keyword>
<dbReference type="Proteomes" id="UP000663903">
    <property type="component" value="Chromosome"/>
</dbReference>
<sequence length="411" mass="44909">MQTGASAPNGTKPWIGAAIGVAVLLQVLFLAALWLFFWRQRSLDVVLSPIALALLRGAVLVVGALGALLALVRAVGAVAAARHRPKDALLLAVLLPAIALPLALPRLSPPSIIGTHDVPDYTPPSALAEDAIKARRLYEAGQVFARYPLSRVAKEADCTRHQNEDWRRGCQQYVREHPERFVPGKSWTELYTGDECRAMVNEYWDRSIRDDRALGWDRAANVHEGRKGRLGDLEECGRFDYSQYAQGVLDTSAKLSAIEQQLDRGERPSPGAVAALETNIDGLRRLPGTDATAQVLRRADQVRARLAGVPVPKPVLPDLTCPQFTAALEKIRLAEDADVDAIRKLEAANTARLAGEQGAHTLPGVHLSNELARLHRQRIERLTPWALHEQGALLKGCDVAPQHRAPRLSKG</sequence>
<feature type="transmembrane region" description="Helical" evidence="1">
    <location>
        <begin position="14"/>
        <end position="38"/>
    </location>
</feature>
<dbReference type="RefSeq" id="WP_208009979.1">
    <property type="nucleotide sequence ID" value="NZ_CP071796.1"/>
</dbReference>
<keyword evidence="1" id="KW-0812">Transmembrane</keyword>
<accession>A0A975H477</accession>
<gene>
    <name evidence="2" type="ORF">J1M35_03985</name>
</gene>
<feature type="transmembrane region" description="Helical" evidence="1">
    <location>
        <begin position="88"/>
        <end position="104"/>
    </location>
</feature>